<dbReference type="OrthoDB" id="2789670at2759"/>
<evidence type="ECO:0000256" key="5">
    <source>
        <dbReference type="ARBA" id="ARBA00023004"/>
    </source>
</evidence>
<dbReference type="FunFam" id="1.10.630.10:FF:000036">
    <property type="entry name" value="CYtochrome P450 family"/>
    <property type="match status" value="1"/>
</dbReference>
<comment type="cofactor">
    <cofactor evidence="1 7">
        <name>heme</name>
        <dbReference type="ChEBI" id="CHEBI:30413"/>
    </cofactor>
</comment>
<dbReference type="AlphaFoldDB" id="A0A2C9JDR9"/>
<dbReference type="STRING" id="6526.A0A2C9JDR9"/>
<evidence type="ECO:0000256" key="4">
    <source>
        <dbReference type="ARBA" id="ARBA00023002"/>
    </source>
</evidence>
<evidence type="ECO:0000256" key="7">
    <source>
        <dbReference type="PIRSR" id="PIRSR602401-1"/>
    </source>
</evidence>
<dbReference type="VEuPathDB" id="VectorBase:BGLAX_045074"/>
<dbReference type="KEGG" id="bgt:106054494"/>
<dbReference type="PROSITE" id="PS00086">
    <property type="entry name" value="CYTOCHROME_P450"/>
    <property type="match status" value="1"/>
</dbReference>
<dbReference type="Gene3D" id="1.10.630.10">
    <property type="entry name" value="Cytochrome P450"/>
    <property type="match status" value="1"/>
</dbReference>
<dbReference type="InterPro" id="IPR036396">
    <property type="entry name" value="Cyt_P450_sf"/>
</dbReference>
<dbReference type="Proteomes" id="UP000076420">
    <property type="component" value="Unassembled WGS sequence"/>
</dbReference>
<evidence type="ECO:0000256" key="2">
    <source>
        <dbReference type="ARBA" id="ARBA00010617"/>
    </source>
</evidence>
<gene>
    <name evidence="9" type="primary">106054494</name>
</gene>
<evidence type="ECO:0000313" key="10">
    <source>
        <dbReference type="Proteomes" id="UP000076420"/>
    </source>
</evidence>
<dbReference type="InterPro" id="IPR017972">
    <property type="entry name" value="Cyt_P450_CS"/>
</dbReference>
<feature type="binding site" description="axial binding residue" evidence="7">
    <location>
        <position position="432"/>
    </location>
    <ligand>
        <name>heme</name>
        <dbReference type="ChEBI" id="CHEBI:30413"/>
    </ligand>
    <ligandPart>
        <name>Fe</name>
        <dbReference type="ChEBI" id="CHEBI:18248"/>
    </ligandPart>
</feature>
<dbReference type="GO" id="GO:0006082">
    <property type="term" value="P:organic acid metabolic process"/>
    <property type="evidence" value="ECO:0007669"/>
    <property type="project" value="TreeGrafter"/>
</dbReference>
<proteinExistence type="inferred from homology"/>
<comment type="similarity">
    <text evidence="2 8">Belongs to the cytochrome P450 family.</text>
</comment>
<evidence type="ECO:0000256" key="3">
    <source>
        <dbReference type="ARBA" id="ARBA00022723"/>
    </source>
</evidence>
<sequence>MDLVLILAAVTLLSLYFWLKREDRRLPPYPIMPLPIVGHMFELASDLRSKFKQWRAKCGDIFCLKIGSKFMVVLNGYDLLKEAFVQKADDFSDRPLTVLDLVTGLHHYGIITSSGKVWKEQRAVGLQILRNFGLGNNVLADRIQNEISYYIEHLSENTGKPVDIHLITYVSASNIICSILFGHRFEYTDQLFQKVVTNVSLFVDNFQINSAILFIPALRHLPGDLFRVKESKQVVKEMFQFFDSCIEKCRKGETGECFISEYLKEQDKRVNSGIETSMDENHLKRNLFDLFLAGTDTTSNTIYWFVLYMLHYPDVQKQIFDEINEHVGTDRVPNILDKQNLTYLNAAIMETQRISSIAANSLAHTCPRDVILRGYTIPKGTFVVPSVDSVFYDENIWGKDVMTFRPDRFIDQDGELLNPEEFIPFSLGKRICLGKAMANVELFLYLANMLQKFEFRPVDPAQLPTLNYVFGQTVYPTKYQLLIVSRFG</sequence>
<dbReference type="GO" id="GO:0020037">
    <property type="term" value="F:heme binding"/>
    <property type="evidence" value="ECO:0007669"/>
    <property type="project" value="InterPro"/>
</dbReference>
<evidence type="ECO:0000313" key="9">
    <source>
        <dbReference type="EnsemblMetazoa" id="BGLB001141-PB"/>
    </source>
</evidence>
<keyword evidence="5 7" id="KW-0408">Iron</keyword>
<protein>
    <recommendedName>
        <fullName evidence="11">Cytochrome P450</fullName>
    </recommendedName>
</protein>
<keyword evidence="4 8" id="KW-0560">Oxidoreductase</keyword>
<dbReference type="Pfam" id="PF00067">
    <property type="entry name" value="p450"/>
    <property type="match status" value="1"/>
</dbReference>
<dbReference type="InterPro" id="IPR001128">
    <property type="entry name" value="Cyt_P450"/>
</dbReference>
<keyword evidence="3 7" id="KW-0479">Metal-binding</keyword>
<dbReference type="InterPro" id="IPR050182">
    <property type="entry name" value="Cytochrome_P450_fam2"/>
</dbReference>
<reference evidence="9" key="1">
    <citation type="submission" date="2020-05" db="UniProtKB">
        <authorList>
            <consortium name="EnsemblMetazoa"/>
        </authorList>
    </citation>
    <scope>IDENTIFICATION</scope>
    <source>
        <strain evidence="9">BB02</strain>
    </source>
</reference>
<dbReference type="PRINTS" id="PR00385">
    <property type="entry name" value="P450"/>
</dbReference>
<keyword evidence="7 8" id="KW-0349">Heme</keyword>
<dbReference type="InterPro" id="IPR002401">
    <property type="entry name" value="Cyt_P450_E_grp-I"/>
</dbReference>
<dbReference type="GO" id="GO:0005737">
    <property type="term" value="C:cytoplasm"/>
    <property type="evidence" value="ECO:0007669"/>
    <property type="project" value="TreeGrafter"/>
</dbReference>
<dbReference type="GO" id="GO:0005506">
    <property type="term" value="F:iron ion binding"/>
    <property type="evidence" value="ECO:0007669"/>
    <property type="project" value="InterPro"/>
</dbReference>
<dbReference type="SUPFAM" id="SSF48264">
    <property type="entry name" value="Cytochrome P450"/>
    <property type="match status" value="1"/>
</dbReference>
<evidence type="ECO:0008006" key="11">
    <source>
        <dbReference type="Google" id="ProtNLM"/>
    </source>
</evidence>
<accession>A0A2C9JDR9</accession>
<evidence type="ECO:0000256" key="1">
    <source>
        <dbReference type="ARBA" id="ARBA00001971"/>
    </source>
</evidence>
<evidence type="ECO:0000256" key="6">
    <source>
        <dbReference type="ARBA" id="ARBA00023033"/>
    </source>
</evidence>
<dbReference type="GO" id="GO:0006805">
    <property type="term" value="P:xenobiotic metabolic process"/>
    <property type="evidence" value="ECO:0007669"/>
    <property type="project" value="TreeGrafter"/>
</dbReference>
<keyword evidence="6 8" id="KW-0503">Monooxygenase</keyword>
<dbReference type="VEuPathDB" id="VectorBase:BGLB001141"/>
<dbReference type="PANTHER" id="PTHR24300">
    <property type="entry name" value="CYTOCHROME P450 508A4-RELATED"/>
    <property type="match status" value="1"/>
</dbReference>
<evidence type="ECO:0000256" key="8">
    <source>
        <dbReference type="RuleBase" id="RU000461"/>
    </source>
</evidence>
<dbReference type="EnsemblMetazoa" id="BGLB001141-RB">
    <property type="protein sequence ID" value="BGLB001141-PB"/>
    <property type="gene ID" value="BGLB001141"/>
</dbReference>
<dbReference type="GO" id="GO:0016712">
    <property type="term" value="F:oxidoreductase activity, acting on paired donors, with incorporation or reduction of molecular oxygen, reduced flavin or flavoprotein as one donor, and incorporation of one atom of oxygen"/>
    <property type="evidence" value="ECO:0007669"/>
    <property type="project" value="TreeGrafter"/>
</dbReference>
<name>A0A2C9JDR9_BIOGL</name>
<organism evidence="9 10">
    <name type="scientific">Biomphalaria glabrata</name>
    <name type="common">Bloodfluke planorb</name>
    <name type="synonym">Freshwater snail</name>
    <dbReference type="NCBI Taxonomy" id="6526"/>
    <lineage>
        <taxon>Eukaryota</taxon>
        <taxon>Metazoa</taxon>
        <taxon>Spiralia</taxon>
        <taxon>Lophotrochozoa</taxon>
        <taxon>Mollusca</taxon>
        <taxon>Gastropoda</taxon>
        <taxon>Heterobranchia</taxon>
        <taxon>Euthyneura</taxon>
        <taxon>Panpulmonata</taxon>
        <taxon>Hygrophila</taxon>
        <taxon>Lymnaeoidea</taxon>
        <taxon>Planorbidae</taxon>
        <taxon>Biomphalaria</taxon>
    </lineage>
</organism>
<dbReference type="PANTHER" id="PTHR24300:SF375">
    <property type="entry name" value="CYTOCHROME P450 FAMILY"/>
    <property type="match status" value="1"/>
</dbReference>
<dbReference type="PRINTS" id="PR00463">
    <property type="entry name" value="EP450I"/>
</dbReference>